<dbReference type="RefSeq" id="WP_113743243.1">
    <property type="nucleotide sequence ID" value="NZ_UAPV01000001.1"/>
</dbReference>
<feature type="transmembrane region" description="Helical" evidence="2">
    <location>
        <begin position="209"/>
        <end position="229"/>
    </location>
</feature>
<feature type="transmembrane region" description="Helical" evidence="2">
    <location>
        <begin position="360"/>
        <end position="378"/>
    </location>
</feature>
<feature type="transmembrane region" description="Helical" evidence="2">
    <location>
        <begin position="250"/>
        <end position="269"/>
    </location>
</feature>
<dbReference type="AlphaFoldDB" id="A0A2X0V8C0"/>
<feature type="transmembrane region" description="Helical" evidence="2">
    <location>
        <begin position="336"/>
        <end position="354"/>
    </location>
</feature>
<feature type="transmembrane region" description="Helical" evidence="2">
    <location>
        <begin position="89"/>
        <end position="107"/>
    </location>
</feature>
<keyword evidence="4" id="KW-1185">Reference proteome</keyword>
<protein>
    <recommendedName>
        <fullName evidence="5">Glycosyltransferase RgtA/B/C/D-like domain-containing protein</fullName>
    </recommendedName>
</protein>
<sequence length="549" mass="60945">MARVYTHFSVKDYFLILLIIILSTSFAIFFQLNQIISGDQMQMLEKGYMGAITGNYLPYGNAASTVGNVPGSLSSYIVGYPLSLFMHPLSPVAVLILLRVLSIIIFVNAVSKIFLPRTTVIATLLYALSPWFLYDELLYNPSYLALGAAIFLNMLVRLRVRGHKVSYATAFLSSLMLSLSAGFCLQLHFSWPVLVAICGILYLRRDITISFVGIFVGLALVAATLIPYINEFMVNEAIRENSSQDAKDRYFGYGLLHVYPVLKALVYWFRFGSLLITKKALVPDVAADAPLYLEILRYLYLGITQIIGAVTLIIAVYANYKVISSSPYAQNDGMRFVRSLTIASMLALMLAGAISTITFSYWHLIIIFSFALLPVLVLIERSHRIRTAHILYLALIMLVMNFISAFNSDKFNINASYTDQVNYLCLEKYDVAQCGLTEIEAQSLESRRLDTIFFGNMLSSMASSEHADVSIDKGYENKNVAVSEDKSSDNNDSSSDDSKKSKEQSQSGEIKVEPAGGLIQDDSLMETVQPVIEVDRSSDKEGTIVLGNG</sequence>
<keyword evidence="2" id="KW-1133">Transmembrane helix</keyword>
<keyword evidence="2" id="KW-0472">Membrane</keyword>
<accession>A0A2X0V8C0</accession>
<dbReference type="Proteomes" id="UP000250086">
    <property type="component" value="Unassembled WGS sequence"/>
</dbReference>
<evidence type="ECO:0008006" key="5">
    <source>
        <dbReference type="Google" id="ProtNLM"/>
    </source>
</evidence>
<feature type="transmembrane region" description="Helical" evidence="2">
    <location>
        <begin position="114"/>
        <end position="134"/>
    </location>
</feature>
<evidence type="ECO:0000313" key="3">
    <source>
        <dbReference type="EMBL" id="SPT69055.1"/>
    </source>
</evidence>
<feature type="region of interest" description="Disordered" evidence="1">
    <location>
        <begin position="481"/>
        <end position="526"/>
    </location>
</feature>
<evidence type="ECO:0000256" key="2">
    <source>
        <dbReference type="SAM" id="Phobius"/>
    </source>
</evidence>
<proteinExistence type="predicted"/>
<keyword evidence="2" id="KW-0812">Transmembrane</keyword>
<organism evidence="3 4">
    <name type="scientific">Anaerobiospirillum thomasii</name>
    <dbReference type="NCBI Taxonomy" id="179995"/>
    <lineage>
        <taxon>Bacteria</taxon>
        <taxon>Pseudomonadati</taxon>
        <taxon>Pseudomonadota</taxon>
        <taxon>Gammaproteobacteria</taxon>
        <taxon>Aeromonadales</taxon>
        <taxon>Succinivibrionaceae</taxon>
        <taxon>Anaerobiospirillum</taxon>
    </lineage>
</organism>
<feature type="transmembrane region" description="Helical" evidence="2">
    <location>
        <begin position="298"/>
        <end position="320"/>
    </location>
</feature>
<name>A0A2X0V8C0_9GAMM</name>
<evidence type="ECO:0000313" key="4">
    <source>
        <dbReference type="Proteomes" id="UP000250086"/>
    </source>
</evidence>
<gene>
    <name evidence="3" type="ORF">NCTC13093_00418</name>
</gene>
<feature type="transmembrane region" description="Helical" evidence="2">
    <location>
        <begin position="390"/>
        <end position="406"/>
    </location>
</feature>
<feature type="transmembrane region" description="Helical" evidence="2">
    <location>
        <begin position="170"/>
        <end position="203"/>
    </location>
</feature>
<dbReference type="EMBL" id="UAPV01000001">
    <property type="protein sequence ID" value="SPT69055.1"/>
    <property type="molecule type" value="Genomic_DNA"/>
</dbReference>
<feature type="transmembrane region" description="Helical" evidence="2">
    <location>
        <begin position="12"/>
        <end position="32"/>
    </location>
</feature>
<evidence type="ECO:0000256" key="1">
    <source>
        <dbReference type="SAM" id="MobiDB-lite"/>
    </source>
</evidence>
<feature type="transmembrane region" description="Helical" evidence="2">
    <location>
        <begin position="140"/>
        <end position="158"/>
    </location>
</feature>
<reference evidence="3 4" key="1">
    <citation type="submission" date="2018-06" db="EMBL/GenBank/DDBJ databases">
        <authorList>
            <consortium name="Pathogen Informatics"/>
            <person name="Doyle S."/>
        </authorList>
    </citation>
    <scope>NUCLEOTIDE SEQUENCE [LARGE SCALE GENOMIC DNA]</scope>
    <source>
        <strain evidence="3 4">NCTC13093</strain>
    </source>
</reference>